<evidence type="ECO:0000313" key="1">
    <source>
        <dbReference type="EMBL" id="KAG6477484.1"/>
    </source>
</evidence>
<sequence length="266" mass="30425">MKPLPNLREVFSEVCHEESRKRIMMGTLTKTLLLESLPYPLPQKNSHLENSFKILLHEEDAHGVNIARNQATIRTVSEICMANQQIGSLRESMTIEVILLLLMRQNHLPSLRNKWMLSGKSSSLKSLPLQSKSLQQTLKVLKLRANIADFSCDLTNTTETLNDLHRSACQLASKAVNYESGFKTLLLTNMESGRRMISMRTRCLNYRDKEDSLLDVLRGCNIDMGDEEAMEIGVFIKLLQVLELKKKRLLGQSFQMPVKPELQKWV</sequence>
<gene>
    <name evidence="1" type="ORF">ZIOFF_066751</name>
</gene>
<keyword evidence="2" id="KW-1185">Reference proteome</keyword>
<accession>A0A8J5EZ72</accession>
<protein>
    <submittedName>
        <fullName evidence="1">Uncharacterized protein</fullName>
    </submittedName>
</protein>
<evidence type="ECO:0000313" key="2">
    <source>
        <dbReference type="Proteomes" id="UP000734854"/>
    </source>
</evidence>
<comment type="caution">
    <text evidence="1">The sequence shown here is derived from an EMBL/GenBank/DDBJ whole genome shotgun (WGS) entry which is preliminary data.</text>
</comment>
<organism evidence="1 2">
    <name type="scientific">Zingiber officinale</name>
    <name type="common">Ginger</name>
    <name type="synonym">Amomum zingiber</name>
    <dbReference type="NCBI Taxonomy" id="94328"/>
    <lineage>
        <taxon>Eukaryota</taxon>
        <taxon>Viridiplantae</taxon>
        <taxon>Streptophyta</taxon>
        <taxon>Embryophyta</taxon>
        <taxon>Tracheophyta</taxon>
        <taxon>Spermatophyta</taxon>
        <taxon>Magnoliopsida</taxon>
        <taxon>Liliopsida</taxon>
        <taxon>Zingiberales</taxon>
        <taxon>Zingiberaceae</taxon>
        <taxon>Zingiber</taxon>
    </lineage>
</organism>
<dbReference type="Proteomes" id="UP000734854">
    <property type="component" value="Unassembled WGS sequence"/>
</dbReference>
<dbReference type="EMBL" id="JACMSC010000018">
    <property type="protein sequence ID" value="KAG6477484.1"/>
    <property type="molecule type" value="Genomic_DNA"/>
</dbReference>
<dbReference type="AlphaFoldDB" id="A0A8J5EZ72"/>
<proteinExistence type="predicted"/>
<name>A0A8J5EZ72_ZINOF</name>
<reference evidence="1 2" key="1">
    <citation type="submission" date="2020-08" db="EMBL/GenBank/DDBJ databases">
        <title>Plant Genome Project.</title>
        <authorList>
            <person name="Zhang R.-G."/>
        </authorList>
    </citation>
    <scope>NUCLEOTIDE SEQUENCE [LARGE SCALE GENOMIC DNA]</scope>
    <source>
        <tissue evidence="1">Rhizome</tissue>
    </source>
</reference>